<keyword evidence="10" id="KW-1185">Reference proteome</keyword>
<sequence length="636" mass="69040">MQLGSDGIQSCASCHFHAGADNRSKNQLNPGAGNVFDIGGNPNYQLTAADYPFHKLSDSNNRSSTVIADSNDITGDQGVFKAKYVDVNPGSAQDIVTPLKDDVFNVNSTNVRQVTGRNSPSTINAVFNFRNFWDGRAQNIFNGVNEFGSRDPNAFVLKATNPNRILDVRVNLKNSSLASQAVGPPLSAFETAAESLPIAPLRATLSETTGEVTVIEATTQEVIKDSSGVVNVDSLSGVSSDVAKQAKPPKSPKPSKPLRPLKRVGRKLGKKLTVLRPLGKQLVATDDSVLGSYSRASQLGLNVATYATLIQQAFKPEWWRSNLIVQVDPTTGDRTILRKPAGALSTIQYTLMEYNFSLFFGLAVQAYESTLVSNNSPFDQYFDGNASALSDRQKRGLEVFQNQGKCINCHGGAEFTNASVKNVKDERLERMIMGDSEEAIYDNGFYNIAVRPTSEDLGVGGNDPFGNPLSESRLAQKGLFEKLLGEKPNIKVSATQRIAADGAFKTPGLRNVELTAPYFHNGGQLTLEQVVEFYNRGGDFHEQNIDNLDADIQNLNLSAENKADLVDFLKSLTDDRVRYQRAPFDHPQLFVPNGHPGDRNSNTDSGNAQATDQLLEIPAVGRNGGNSIINFLASSQ</sequence>
<evidence type="ECO:0000259" key="8">
    <source>
        <dbReference type="PROSITE" id="PS51007"/>
    </source>
</evidence>
<organism evidence="9 10">
    <name type="scientific">Aliterella atlantica CENA595</name>
    <dbReference type="NCBI Taxonomy" id="1618023"/>
    <lineage>
        <taxon>Bacteria</taxon>
        <taxon>Bacillati</taxon>
        <taxon>Cyanobacteriota</taxon>
        <taxon>Cyanophyceae</taxon>
        <taxon>Chroococcidiopsidales</taxon>
        <taxon>Aliterellaceae</taxon>
        <taxon>Aliterella</taxon>
    </lineage>
</organism>
<dbReference type="InterPro" id="IPR009056">
    <property type="entry name" value="Cyt_c-like_dom"/>
</dbReference>
<dbReference type="Gene3D" id="1.10.760.10">
    <property type="entry name" value="Cytochrome c-like domain"/>
    <property type="match status" value="2"/>
</dbReference>
<feature type="region of interest" description="Disordered" evidence="7">
    <location>
        <begin position="586"/>
        <end position="607"/>
    </location>
</feature>
<evidence type="ECO:0000313" key="10">
    <source>
        <dbReference type="Proteomes" id="UP000032452"/>
    </source>
</evidence>
<evidence type="ECO:0000313" key="9">
    <source>
        <dbReference type="EMBL" id="KJH69749.1"/>
    </source>
</evidence>
<keyword evidence="9" id="KW-0575">Peroxidase</keyword>
<dbReference type="SUPFAM" id="SSF46626">
    <property type="entry name" value="Cytochrome c"/>
    <property type="match status" value="2"/>
</dbReference>
<keyword evidence="4" id="KW-0560">Oxidoreductase</keyword>
<evidence type="ECO:0000256" key="1">
    <source>
        <dbReference type="ARBA" id="ARBA00022617"/>
    </source>
</evidence>
<dbReference type="InterPro" id="IPR051395">
    <property type="entry name" value="Cytochrome_c_Peroxidase/MauG"/>
</dbReference>
<dbReference type="GO" id="GO:0009055">
    <property type="term" value="F:electron transfer activity"/>
    <property type="evidence" value="ECO:0007669"/>
    <property type="project" value="InterPro"/>
</dbReference>
<dbReference type="GO" id="GO:0020037">
    <property type="term" value="F:heme binding"/>
    <property type="evidence" value="ECO:0007669"/>
    <property type="project" value="InterPro"/>
</dbReference>
<protein>
    <submittedName>
        <fullName evidence="9">Cytochrome C peroxidase</fullName>
    </submittedName>
</protein>
<evidence type="ECO:0000256" key="5">
    <source>
        <dbReference type="ARBA" id="ARBA00023004"/>
    </source>
</evidence>
<evidence type="ECO:0000256" key="7">
    <source>
        <dbReference type="SAM" id="MobiDB-lite"/>
    </source>
</evidence>
<accession>A0A0D8ZMT2</accession>
<dbReference type="Proteomes" id="UP000032452">
    <property type="component" value="Unassembled WGS sequence"/>
</dbReference>
<proteinExistence type="predicted"/>
<keyword evidence="2 6" id="KW-0479">Metal-binding</keyword>
<keyword evidence="3" id="KW-0732">Signal</keyword>
<dbReference type="PATRIC" id="fig|1618023.3.peg.2971"/>
<dbReference type="PROSITE" id="PS51007">
    <property type="entry name" value="CYTC"/>
    <property type="match status" value="1"/>
</dbReference>
<dbReference type="GO" id="GO:0046872">
    <property type="term" value="F:metal ion binding"/>
    <property type="evidence" value="ECO:0007669"/>
    <property type="project" value="UniProtKB-KW"/>
</dbReference>
<name>A0A0D8ZMT2_9CYAN</name>
<feature type="domain" description="Cytochrome c" evidence="8">
    <location>
        <begin position="391"/>
        <end position="573"/>
    </location>
</feature>
<dbReference type="PANTHER" id="PTHR30600:SF10">
    <property type="entry name" value="BLL6722 PROTEIN"/>
    <property type="match status" value="1"/>
</dbReference>
<keyword evidence="1 6" id="KW-0349">Heme</keyword>
<evidence type="ECO:0000256" key="2">
    <source>
        <dbReference type="ARBA" id="ARBA00022723"/>
    </source>
</evidence>
<keyword evidence="5 6" id="KW-0408">Iron</keyword>
<dbReference type="STRING" id="1618023.UH38_22285"/>
<feature type="region of interest" description="Disordered" evidence="7">
    <location>
        <begin position="240"/>
        <end position="262"/>
    </location>
</feature>
<dbReference type="EMBL" id="JYON01000035">
    <property type="protein sequence ID" value="KJH69749.1"/>
    <property type="molecule type" value="Genomic_DNA"/>
</dbReference>
<comment type="caution">
    <text evidence="9">The sequence shown here is derived from an EMBL/GenBank/DDBJ whole genome shotgun (WGS) entry which is preliminary data.</text>
</comment>
<evidence type="ECO:0000256" key="3">
    <source>
        <dbReference type="ARBA" id="ARBA00022729"/>
    </source>
</evidence>
<dbReference type="PANTHER" id="PTHR30600">
    <property type="entry name" value="CYTOCHROME C PEROXIDASE-RELATED"/>
    <property type="match status" value="1"/>
</dbReference>
<dbReference type="AlphaFoldDB" id="A0A0D8ZMT2"/>
<dbReference type="GO" id="GO:0004130">
    <property type="term" value="F:cytochrome-c peroxidase activity"/>
    <property type="evidence" value="ECO:0007669"/>
    <property type="project" value="TreeGrafter"/>
</dbReference>
<gene>
    <name evidence="9" type="ORF">UH38_22285</name>
</gene>
<reference evidence="9 10" key="1">
    <citation type="submission" date="2015-02" db="EMBL/GenBank/DDBJ databases">
        <title>Draft genome of a novel marine cyanobacterium (Chroococcales) isolated from South Atlantic Ocean.</title>
        <authorList>
            <person name="Rigonato J."/>
            <person name="Alvarenga D.O."/>
            <person name="Branco L.H."/>
            <person name="Varani A.M."/>
            <person name="Brandini F.P."/>
            <person name="Fiore M.F."/>
        </authorList>
    </citation>
    <scope>NUCLEOTIDE SEQUENCE [LARGE SCALE GENOMIC DNA]</scope>
    <source>
        <strain evidence="9 10">CENA595</strain>
    </source>
</reference>
<evidence type="ECO:0000256" key="6">
    <source>
        <dbReference type="PROSITE-ProRule" id="PRU00433"/>
    </source>
</evidence>
<evidence type="ECO:0000256" key="4">
    <source>
        <dbReference type="ARBA" id="ARBA00023002"/>
    </source>
</evidence>
<dbReference type="InterPro" id="IPR036909">
    <property type="entry name" value="Cyt_c-like_dom_sf"/>
</dbReference>